<name>H6RLP7_BLASD</name>
<evidence type="ECO:0000313" key="3">
    <source>
        <dbReference type="Proteomes" id="UP000007517"/>
    </source>
</evidence>
<reference evidence="2 3" key="1">
    <citation type="journal article" date="2012" name="J. Bacteriol.">
        <title>Genome Sequence of Blastococcus saxobsidens DD2, a Stone-Inhabiting Bacterium.</title>
        <authorList>
            <person name="Chouaia B."/>
            <person name="Crotti E."/>
            <person name="Brusetti L."/>
            <person name="Daffonchio D."/>
            <person name="Essoussi I."/>
            <person name="Nouioui I."/>
            <person name="Sbissi I."/>
            <person name="Ghodhbane-Gtari F."/>
            <person name="Gtari M."/>
            <person name="Vacherie B."/>
            <person name="Barbe V."/>
            <person name="Medigue C."/>
            <person name="Gury J."/>
            <person name="Pujic P."/>
            <person name="Normand P."/>
        </authorList>
    </citation>
    <scope>NUCLEOTIDE SEQUENCE [LARGE SCALE GENOMIC DNA]</scope>
    <source>
        <strain evidence="2 3">DD2</strain>
    </source>
</reference>
<accession>H6RLP7</accession>
<dbReference type="SUPFAM" id="SSF53271">
    <property type="entry name" value="PRTase-like"/>
    <property type="match status" value="1"/>
</dbReference>
<dbReference type="Proteomes" id="UP000007517">
    <property type="component" value="Chromosome"/>
</dbReference>
<dbReference type="EMBL" id="FO117623">
    <property type="protein sequence ID" value="CCG03773.1"/>
    <property type="molecule type" value="Genomic_DNA"/>
</dbReference>
<protein>
    <submittedName>
        <fullName evidence="2">Phosphoribosyltransferase</fullName>
    </submittedName>
</protein>
<keyword evidence="2" id="KW-0328">Glycosyltransferase</keyword>
<organism evidence="2 3">
    <name type="scientific">Blastococcus saxobsidens (strain DD2)</name>
    <dbReference type="NCBI Taxonomy" id="1146883"/>
    <lineage>
        <taxon>Bacteria</taxon>
        <taxon>Bacillati</taxon>
        <taxon>Actinomycetota</taxon>
        <taxon>Actinomycetes</taxon>
        <taxon>Geodermatophilales</taxon>
        <taxon>Geodermatophilaceae</taxon>
        <taxon>Blastococcus</taxon>
    </lineage>
</organism>
<dbReference type="AlphaFoldDB" id="H6RLP7"/>
<dbReference type="CDD" id="cd06223">
    <property type="entry name" value="PRTases_typeI"/>
    <property type="match status" value="1"/>
</dbReference>
<dbReference type="Pfam" id="PF00156">
    <property type="entry name" value="Pribosyltran"/>
    <property type="match status" value="1"/>
</dbReference>
<keyword evidence="3" id="KW-1185">Reference proteome</keyword>
<proteinExistence type="predicted"/>
<keyword evidence="2" id="KW-0808">Transferase</keyword>
<dbReference type="InterPro" id="IPR029057">
    <property type="entry name" value="PRTase-like"/>
</dbReference>
<dbReference type="HOGENOM" id="CLU_083583_0_0_11"/>
<gene>
    <name evidence="2" type="ordered locus">BLASA_2902</name>
</gene>
<dbReference type="Gene3D" id="3.40.50.2020">
    <property type="match status" value="1"/>
</dbReference>
<dbReference type="OrthoDB" id="9810066at2"/>
<feature type="domain" description="Phosphoribosyltransferase" evidence="1">
    <location>
        <begin position="16"/>
        <end position="174"/>
    </location>
</feature>
<dbReference type="RefSeq" id="WP_014376656.1">
    <property type="nucleotide sequence ID" value="NC_016943.1"/>
</dbReference>
<dbReference type="InterPro" id="IPR000836">
    <property type="entry name" value="PRTase_dom"/>
</dbReference>
<dbReference type="Gene3D" id="3.30.1310.20">
    <property type="entry name" value="PRTase-like"/>
    <property type="match status" value="1"/>
</dbReference>
<evidence type="ECO:0000313" key="2">
    <source>
        <dbReference type="EMBL" id="CCG03773.1"/>
    </source>
</evidence>
<dbReference type="GO" id="GO:0016757">
    <property type="term" value="F:glycosyltransferase activity"/>
    <property type="evidence" value="ECO:0007669"/>
    <property type="project" value="UniProtKB-KW"/>
</dbReference>
<dbReference type="KEGG" id="bsd:BLASA_2902"/>
<sequence length="220" mass="23773">MSTTSRPFTDRTEAGRALAVRLAEHAAPELVVLGLPRGGVVIAAEVARALRGALDVVVVRKVGVPWQPELAMGAIAAVDQDVETVRDERVIGHLQMDDETFDRAREREIVELRRREEAYRQGRPAPPLAGRPVILVDDGLATGSTMRAAVAAVRRQQPARLTIAVPVASPQACERFTTEVDDVVCLWAPETFSAVGQAYEDFRATTDDEVRGALARSAAA</sequence>
<evidence type="ECO:0000259" key="1">
    <source>
        <dbReference type="Pfam" id="PF00156"/>
    </source>
</evidence>
<dbReference type="STRING" id="1146883.BLASA_2902"/>
<reference evidence="3" key="2">
    <citation type="submission" date="2012-02" db="EMBL/GenBank/DDBJ databases">
        <title>Complete genome sequence of Blastococcus saxobsidens strain DD2.</title>
        <authorList>
            <person name="Genoscope."/>
        </authorList>
    </citation>
    <scope>NUCLEOTIDE SEQUENCE [LARGE SCALE GENOMIC DNA]</scope>
    <source>
        <strain evidence="3">DD2</strain>
    </source>
</reference>
<dbReference type="eggNOG" id="COG1926">
    <property type="taxonomic scope" value="Bacteria"/>
</dbReference>